<dbReference type="EMBL" id="JBHUIP010000004">
    <property type="protein sequence ID" value="MFD2262503.1"/>
    <property type="molecule type" value="Genomic_DNA"/>
</dbReference>
<keyword evidence="3" id="KW-0378">Hydrolase</keyword>
<feature type="domain" description="SAF" evidence="2">
    <location>
        <begin position="13"/>
        <end position="91"/>
    </location>
</feature>
<dbReference type="SMART" id="SM00858">
    <property type="entry name" value="SAF"/>
    <property type="match status" value="1"/>
</dbReference>
<evidence type="ECO:0000313" key="4">
    <source>
        <dbReference type="Proteomes" id="UP001597295"/>
    </source>
</evidence>
<evidence type="ECO:0000256" key="1">
    <source>
        <dbReference type="ARBA" id="ARBA00023239"/>
    </source>
</evidence>
<sequence>MGTTHFIVHDKADNVGVIVVETVKAGDRLTGWVMEDDSTIEIEAGDVIPLGHKIALGNLTSGETVLKYGNDVGRMVADAAKGRHVHTQNMKTKRW</sequence>
<organism evidence="3 4">
    <name type="scientific">Lacibacterium aquatile</name>
    <dbReference type="NCBI Taxonomy" id="1168082"/>
    <lineage>
        <taxon>Bacteria</taxon>
        <taxon>Pseudomonadati</taxon>
        <taxon>Pseudomonadota</taxon>
        <taxon>Alphaproteobacteria</taxon>
        <taxon>Rhodospirillales</taxon>
        <taxon>Rhodospirillaceae</taxon>
    </lineage>
</organism>
<dbReference type="Gene3D" id="2.30.130.110">
    <property type="match status" value="1"/>
</dbReference>
<dbReference type="InterPro" id="IPR013974">
    <property type="entry name" value="SAF"/>
</dbReference>
<reference evidence="4" key="1">
    <citation type="journal article" date="2019" name="Int. J. Syst. Evol. Microbiol.">
        <title>The Global Catalogue of Microorganisms (GCM) 10K type strain sequencing project: providing services to taxonomists for standard genome sequencing and annotation.</title>
        <authorList>
            <consortium name="The Broad Institute Genomics Platform"/>
            <consortium name="The Broad Institute Genome Sequencing Center for Infectious Disease"/>
            <person name="Wu L."/>
            <person name="Ma J."/>
        </authorList>
    </citation>
    <scope>NUCLEOTIDE SEQUENCE [LARGE SCALE GENOMIC DNA]</scope>
    <source>
        <strain evidence="4">CGMCC 1.19062</strain>
    </source>
</reference>
<evidence type="ECO:0000259" key="2">
    <source>
        <dbReference type="SMART" id="SM00858"/>
    </source>
</evidence>
<dbReference type="RefSeq" id="WP_379875463.1">
    <property type="nucleotide sequence ID" value="NZ_JBHUIP010000004.1"/>
</dbReference>
<accession>A0ABW5DPL9</accession>
<dbReference type="GO" id="GO:0016787">
    <property type="term" value="F:hydrolase activity"/>
    <property type="evidence" value="ECO:0007669"/>
    <property type="project" value="UniProtKB-KW"/>
</dbReference>
<keyword evidence="4" id="KW-1185">Reference proteome</keyword>
<dbReference type="CDD" id="cd11613">
    <property type="entry name" value="SAF_AH_GD"/>
    <property type="match status" value="1"/>
</dbReference>
<keyword evidence="1" id="KW-0456">Lyase</keyword>
<gene>
    <name evidence="3" type="ORF">ACFSM5_06350</name>
</gene>
<evidence type="ECO:0000313" key="3">
    <source>
        <dbReference type="EMBL" id="MFD2262503.1"/>
    </source>
</evidence>
<dbReference type="InterPro" id="IPR044144">
    <property type="entry name" value="SAF_UxaA/GarD"/>
</dbReference>
<comment type="caution">
    <text evidence="3">The sequence shown here is derived from an EMBL/GenBank/DDBJ whole genome shotgun (WGS) entry which is preliminary data.</text>
</comment>
<protein>
    <submittedName>
        <fullName evidence="3">UxaA family hydrolase</fullName>
    </submittedName>
</protein>
<dbReference type="Proteomes" id="UP001597295">
    <property type="component" value="Unassembled WGS sequence"/>
</dbReference>
<name>A0ABW5DPL9_9PROT</name>
<proteinExistence type="predicted"/>